<dbReference type="GO" id="GO:1903898">
    <property type="term" value="P:negative regulation of PERK-mediated unfolded protein response"/>
    <property type="evidence" value="ECO:0007669"/>
    <property type="project" value="TreeGrafter"/>
</dbReference>
<dbReference type="EMBL" id="JACASE010000012">
    <property type="protein sequence ID" value="KAF6423474.1"/>
    <property type="molecule type" value="Genomic_DNA"/>
</dbReference>
<proteinExistence type="predicted"/>
<accession>A0A7J8DJR0</accession>
<evidence type="ECO:0000256" key="5">
    <source>
        <dbReference type="ARBA" id="ARBA00022912"/>
    </source>
</evidence>
<keyword evidence="7" id="KW-0675">Receptor</keyword>
<keyword evidence="4" id="KW-0378">Hydrolase</keyword>
<keyword evidence="3" id="KW-0597">Phosphoprotein</keyword>
<keyword evidence="5" id="KW-0904">Protein phosphatase</keyword>
<dbReference type="PANTHER" id="PTHR46047:SF2">
    <property type="entry name" value="TYROSINE-PROTEIN PHOSPHATASE NON-RECEPTOR TYPE 1"/>
    <property type="match status" value="1"/>
</dbReference>
<evidence type="ECO:0000313" key="8">
    <source>
        <dbReference type="Proteomes" id="UP000593571"/>
    </source>
</evidence>
<dbReference type="AlphaFoldDB" id="A0A7J8DJR0"/>
<dbReference type="InterPro" id="IPR051985">
    <property type="entry name" value="NR_tyrosine_phosphatase"/>
</dbReference>
<dbReference type="GO" id="GO:0005769">
    <property type="term" value="C:early endosome"/>
    <property type="evidence" value="ECO:0007669"/>
    <property type="project" value="TreeGrafter"/>
</dbReference>
<evidence type="ECO:0000256" key="1">
    <source>
        <dbReference type="ARBA" id="ARBA00004308"/>
    </source>
</evidence>
<dbReference type="SUPFAM" id="SSF52799">
    <property type="entry name" value="(Phosphotyrosine protein) phosphatases II"/>
    <property type="match status" value="1"/>
</dbReference>
<dbReference type="GO" id="GO:0004726">
    <property type="term" value="F:non-membrane spanning protein tyrosine phosphatase activity"/>
    <property type="evidence" value="ECO:0007669"/>
    <property type="project" value="TreeGrafter"/>
</dbReference>
<comment type="caution">
    <text evidence="7">The sequence shown here is derived from an EMBL/GenBank/DDBJ whole genome shotgun (WGS) entry which is preliminary data.</text>
</comment>
<reference evidence="7 8" key="1">
    <citation type="journal article" date="2020" name="Nature">
        <title>Six reference-quality genomes reveal evolution of bat adaptations.</title>
        <authorList>
            <person name="Jebb D."/>
            <person name="Huang Z."/>
            <person name="Pippel M."/>
            <person name="Hughes G.M."/>
            <person name="Lavrichenko K."/>
            <person name="Devanna P."/>
            <person name="Winkler S."/>
            <person name="Jermiin L.S."/>
            <person name="Skirmuntt E.C."/>
            <person name="Katzourakis A."/>
            <person name="Burkitt-Gray L."/>
            <person name="Ray D.A."/>
            <person name="Sullivan K.A.M."/>
            <person name="Roscito J.G."/>
            <person name="Kirilenko B.M."/>
            <person name="Davalos L.M."/>
            <person name="Corthals A.P."/>
            <person name="Power M.L."/>
            <person name="Jones G."/>
            <person name="Ransome R.D."/>
            <person name="Dechmann D.K.N."/>
            <person name="Locatelli A.G."/>
            <person name="Puechmaille S.J."/>
            <person name="Fedrigo O."/>
            <person name="Jarvis E.D."/>
            <person name="Hiller M."/>
            <person name="Vernes S.C."/>
            <person name="Myers E.W."/>
            <person name="Teeling E.C."/>
        </authorList>
    </citation>
    <scope>NUCLEOTIDE SEQUENCE [LARGE SCALE GENOMIC DNA]</scope>
    <source>
        <strain evidence="7">MRouAeg1</strain>
        <tissue evidence="7">Muscle</tissue>
    </source>
</reference>
<dbReference type="Gene3D" id="3.90.190.10">
    <property type="entry name" value="Protein tyrosine phosphatase superfamily"/>
    <property type="match status" value="1"/>
</dbReference>
<keyword evidence="6" id="KW-0472">Membrane</keyword>
<organism evidence="7 8">
    <name type="scientific">Rousettus aegyptiacus</name>
    <name type="common">Egyptian fruit bat</name>
    <name type="synonym">Pteropus aegyptiacus</name>
    <dbReference type="NCBI Taxonomy" id="9407"/>
    <lineage>
        <taxon>Eukaryota</taxon>
        <taxon>Metazoa</taxon>
        <taxon>Chordata</taxon>
        <taxon>Craniata</taxon>
        <taxon>Vertebrata</taxon>
        <taxon>Euteleostomi</taxon>
        <taxon>Mammalia</taxon>
        <taxon>Eutheria</taxon>
        <taxon>Laurasiatheria</taxon>
        <taxon>Chiroptera</taxon>
        <taxon>Yinpterochiroptera</taxon>
        <taxon>Pteropodoidea</taxon>
        <taxon>Pteropodidae</taxon>
        <taxon>Rousettinae</taxon>
        <taxon>Rousettus</taxon>
    </lineage>
</organism>
<gene>
    <name evidence="7" type="ORF">HJG63_016148</name>
</gene>
<dbReference type="EC" id="3.1.3.48" evidence="2"/>
<evidence type="ECO:0000256" key="2">
    <source>
        <dbReference type="ARBA" id="ARBA00013064"/>
    </source>
</evidence>
<evidence type="ECO:0000256" key="4">
    <source>
        <dbReference type="ARBA" id="ARBA00022801"/>
    </source>
</evidence>
<evidence type="ECO:0000256" key="3">
    <source>
        <dbReference type="ARBA" id="ARBA00022553"/>
    </source>
</evidence>
<protein>
    <recommendedName>
        <fullName evidence="2">protein-tyrosine-phosphatase</fullName>
        <ecNumber evidence="2">3.1.3.48</ecNumber>
    </recommendedName>
</protein>
<dbReference type="InterPro" id="IPR029021">
    <property type="entry name" value="Prot-tyrosine_phosphatase-like"/>
</dbReference>
<name>A0A7J8DJR0_ROUAE</name>
<evidence type="ECO:0000313" key="7">
    <source>
        <dbReference type="EMBL" id="KAF6423474.1"/>
    </source>
</evidence>
<evidence type="ECO:0000256" key="6">
    <source>
        <dbReference type="ARBA" id="ARBA00023136"/>
    </source>
</evidence>
<sequence>MEMEKEFEQIDKAGSWAAIYQDIRHEASDFPCRVAKLPKNKNRNRYRDVSPCKYSHRHSWSRCFRCLGSFSAAGPLSQDSWSSGVW</sequence>
<dbReference type="GO" id="GO:0019901">
    <property type="term" value="F:protein kinase binding"/>
    <property type="evidence" value="ECO:0007669"/>
    <property type="project" value="TreeGrafter"/>
</dbReference>
<dbReference type="GO" id="GO:0005783">
    <property type="term" value="C:endoplasmic reticulum"/>
    <property type="evidence" value="ECO:0007669"/>
    <property type="project" value="TreeGrafter"/>
</dbReference>
<dbReference type="GO" id="GO:0070373">
    <property type="term" value="P:negative regulation of ERK1 and ERK2 cascade"/>
    <property type="evidence" value="ECO:0007669"/>
    <property type="project" value="TreeGrafter"/>
</dbReference>
<keyword evidence="8" id="KW-1185">Reference proteome</keyword>
<dbReference type="PANTHER" id="PTHR46047">
    <property type="entry name" value="TYROSINE-PROTEIN PHOSPHATASE NON-RECEPTOR TYPE 61F"/>
    <property type="match status" value="1"/>
</dbReference>
<comment type="subcellular location">
    <subcellularLocation>
        <location evidence="1">Endomembrane system</location>
    </subcellularLocation>
</comment>
<dbReference type="Proteomes" id="UP000593571">
    <property type="component" value="Unassembled WGS sequence"/>
</dbReference>